<evidence type="ECO:0000313" key="2">
    <source>
        <dbReference type="Proteomes" id="UP000814033"/>
    </source>
</evidence>
<reference evidence="1" key="2">
    <citation type="journal article" date="2022" name="New Phytol.">
        <title>Evolutionary transition to the ectomycorrhizal habit in the genomes of a hyperdiverse lineage of mushroom-forming fungi.</title>
        <authorList>
            <person name="Looney B."/>
            <person name="Miyauchi S."/>
            <person name="Morin E."/>
            <person name="Drula E."/>
            <person name="Courty P.E."/>
            <person name="Kohler A."/>
            <person name="Kuo A."/>
            <person name="LaButti K."/>
            <person name="Pangilinan J."/>
            <person name="Lipzen A."/>
            <person name="Riley R."/>
            <person name="Andreopoulos W."/>
            <person name="He G."/>
            <person name="Johnson J."/>
            <person name="Nolan M."/>
            <person name="Tritt A."/>
            <person name="Barry K.W."/>
            <person name="Grigoriev I.V."/>
            <person name="Nagy L.G."/>
            <person name="Hibbett D."/>
            <person name="Henrissat B."/>
            <person name="Matheny P.B."/>
            <person name="Labbe J."/>
            <person name="Martin F.M."/>
        </authorList>
    </citation>
    <scope>NUCLEOTIDE SEQUENCE</scope>
    <source>
        <strain evidence="1">FP105234-sp</strain>
    </source>
</reference>
<gene>
    <name evidence="1" type="ORF">FA95DRAFT_591961</name>
</gene>
<protein>
    <submittedName>
        <fullName evidence="1">Uncharacterized protein</fullName>
    </submittedName>
</protein>
<organism evidence="1 2">
    <name type="scientific">Auriscalpium vulgare</name>
    <dbReference type="NCBI Taxonomy" id="40419"/>
    <lineage>
        <taxon>Eukaryota</taxon>
        <taxon>Fungi</taxon>
        <taxon>Dikarya</taxon>
        <taxon>Basidiomycota</taxon>
        <taxon>Agaricomycotina</taxon>
        <taxon>Agaricomycetes</taxon>
        <taxon>Russulales</taxon>
        <taxon>Auriscalpiaceae</taxon>
        <taxon>Auriscalpium</taxon>
    </lineage>
</organism>
<dbReference type="Proteomes" id="UP000814033">
    <property type="component" value="Unassembled WGS sequence"/>
</dbReference>
<name>A0ACB8RED3_9AGAM</name>
<reference evidence="1" key="1">
    <citation type="submission" date="2021-02" db="EMBL/GenBank/DDBJ databases">
        <authorList>
            <consortium name="DOE Joint Genome Institute"/>
            <person name="Ahrendt S."/>
            <person name="Looney B.P."/>
            <person name="Miyauchi S."/>
            <person name="Morin E."/>
            <person name="Drula E."/>
            <person name="Courty P.E."/>
            <person name="Chicoki N."/>
            <person name="Fauchery L."/>
            <person name="Kohler A."/>
            <person name="Kuo A."/>
            <person name="Labutti K."/>
            <person name="Pangilinan J."/>
            <person name="Lipzen A."/>
            <person name="Riley R."/>
            <person name="Andreopoulos W."/>
            <person name="He G."/>
            <person name="Johnson J."/>
            <person name="Barry K.W."/>
            <person name="Grigoriev I.V."/>
            <person name="Nagy L."/>
            <person name="Hibbett D."/>
            <person name="Henrissat B."/>
            <person name="Matheny P.B."/>
            <person name="Labbe J."/>
            <person name="Martin F."/>
        </authorList>
    </citation>
    <scope>NUCLEOTIDE SEQUENCE</scope>
    <source>
        <strain evidence="1">FP105234-sp</strain>
    </source>
</reference>
<comment type="caution">
    <text evidence="1">The sequence shown here is derived from an EMBL/GenBank/DDBJ whole genome shotgun (WGS) entry which is preliminary data.</text>
</comment>
<dbReference type="EMBL" id="MU276076">
    <property type="protein sequence ID" value="KAI0042257.1"/>
    <property type="molecule type" value="Genomic_DNA"/>
</dbReference>
<sequence>MFSGAFQPSCLAPSAASSSTYRTICPKEPSNVSSLPSVYAHLLCKATAQVVVTSPPFIRCSARVWSRSRW</sequence>
<keyword evidence="2" id="KW-1185">Reference proteome</keyword>
<evidence type="ECO:0000313" key="1">
    <source>
        <dbReference type="EMBL" id="KAI0042257.1"/>
    </source>
</evidence>
<proteinExistence type="predicted"/>
<accession>A0ACB8RED3</accession>